<dbReference type="OrthoDB" id="3579135at2"/>
<proteinExistence type="predicted"/>
<dbReference type="EMBL" id="BJVJ01000022">
    <property type="protein sequence ID" value="GEL23643.1"/>
    <property type="molecule type" value="Genomic_DNA"/>
</dbReference>
<protein>
    <submittedName>
        <fullName evidence="1">Uncharacterized protein</fullName>
    </submittedName>
</protein>
<dbReference type="Proteomes" id="UP000321685">
    <property type="component" value="Unassembled WGS sequence"/>
</dbReference>
<dbReference type="RefSeq" id="WP_147107137.1">
    <property type="nucleotide sequence ID" value="NZ_BJVJ01000022.1"/>
</dbReference>
<keyword evidence="2" id="KW-1185">Reference proteome</keyword>
<dbReference type="AlphaFoldDB" id="A0A511DGY6"/>
<evidence type="ECO:0000313" key="1">
    <source>
        <dbReference type="EMBL" id="GEL23643.1"/>
    </source>
</evidence>
<sequence>MATTAPVISAAGADGAAVAVVVDDSGIRIGVADEHGQVRDFSGIHIGALAAGRDGAVLDFAGVRIGHTLRAGG</sequence>
<gene>
    <name evidence="1" type="ORF">PSU4_25970</name>
</gene>
<name>A0A511DGY6_9PSEU</name>
<evidence type="ECO:0000313" key="2">
    <source>
        <dbReference type="Proteomes" id="UP000321685"/>
    </source>
</evidence>
<accession>A0A511DGY6</accession>
<reference evidence="1 2" key="1">
    <citation type="submission" date="2019-07" db="EMBL/GenBank/DDBJ databases">
        <title>Whole genome shotgun sequence of Pseudonocardia sulfidoxydans NBRC 16205.</title>
        <authorList>
            <person name="Hosoyama A."/>
            <person name="Uohara A."/>
            <person name="Ohji S."/>
            <person name="Ichikawa N."/>
        </authorList>
    </citation>
    <scope>NUCLEOTIDE SEQUENCE [LARGE SCALE GENOMIC DNA]</scope>
    <source>
        <strain evidence="1 2">NBRC 16205</strain>
    </source>
</reference>
<comment type="caution">
    <text evidence="1">The sequence shown here is derived from an EMBL/GenBank/DDBJ whole genome shotgun (WGS) entry which is preliminary data.</text>
</comment>
<organism evidence="1 2">
    <name type="scientific">Pseudonocardia sulfidoxydans NBRC 16205</name>
    <dbReference type="NCBI Taxonomy" id="1223511"/>
    <lineage>
        <taxon>Bacteria</taxon>
        <taxon>Bacillati</taxon>
        <taxon>Actinomycetota</taxon>
        <taxon>Actinomycetes</taxon>
        <taxon>Pseudonocardiales</taxon>
        <taxon>Pseudonocardiaceae</taxon>
        <taxon>Pseudonocardia</taxon>
    </lineage>
</organism>